<keyword evidence="2" id="KW-1185">Reference proteome</keyword>
<sequence length="327" mass="37399">MLVHQLVRVELILFNNDSTNNDDGNFRELYEHLCTRMRGRRKREFSMNFQPHKVLESSCYSCSFMDVNVSNNHNVIVVSDFHNSQFQIMDRKTKTLKAIVPTKGRPRGLCIEENFDGNENDAIIATFSRTYTVEKFNLWLVLDRLRGQDANSNIQCSVWSQENKHGAHGIAVSSRRSTSEKNLVFVCEVFSSNILILNSLDGQPITKVTAHCWGIVPIDRNKFIISSQKQELHVMEIDHELKTPRLTPLTQDGVTALGVTYDCVSKLIYAVSGKQKNTVVVFNLHGRRVHEFEFGHLCTRCLFIHIDNETGELLVPDFKGSKIHAFK</sequence>
<name>A0AA88H1Y1_NAELO</name>
<organism evidence="1 2">
    <name type="scientific">Naegleria lovaniensis</name>
    <name type="common">Amoeba</name>
    <dbReference type="NCBI Taxonomy" id="51637"/>
    <lineage>
        <taxon>Eukaryota</taxon>
        <taxon>Discoba</taxon>
        <taxon>Heterolobosea</taxon>
        <taxon>Tetramitia</taxon>
        <taxon>Eutetramitia</taxon>
        <taxon>Vahlkampfiidae</taxon>
        <taxon>Naegleria</taxon>
    </lineage>
</organism>
<dbReference type="AlphaFoldDB" id="A0AA88H1Y1"/>
<dbReference type="RefSeq" id="XP_044553495.1">
    <property type="nucleotide sequence ID" value="XM_044690009.1"/>
</dbReference>
<dbReference type="EMBL" id="PYSW02000007">
    <property type="protein sequence ID" value="KAG2389503.1"/>
    <property type="molecule type" value="Genomic_DNA"/>
</dbReference>
<dbReference type="Proteomes" id="UP000816034">
    <property type="component" value="Unassembled WGS sequence"/>
</dbReference>
<gene>
    <name evidence="1" type="ORF">C9374_014063</name>
</gene>
<protein>
    <submittedName>
        <fullName evidence="1">Uncharacterized protein</fullName>
    </submittedName>
</protein>
<accession>A0AA88H1Y1</accession>
<reference evidence="1 2" key="1">
    <citation type="journal article" date="2018" name="BMC Genomics">
        <title>The genome of Naegleria lovaniensis, the basis for a comparative approach to unravel pathogenicity factors of the human pathogenic amoeba N. fowleri.</title>
        <authorList>
            <person name="Liechti N."/>
            <person name="Schurch N."/>
            <person name="Bruggmann R."/>
            <person name="Wittwer M."/>
        </authorList>
    </citation>
    <scope>NUCLEOTIDE SEQUENCE [LARGE SCALE GENOMIC DNA]</scope>
    <source>
        <strain evidence="1 2">ATCC 30569</strain>
    </source>
</reference>
<evidence type="ECO:0000313" key="2">
    <source>
        <dbReference type="Proteomes" id="UP000816034"/>
    </source>
</evidence>
<proteinExistence type="predicted"/>
<dbReference type="InterPro" id="IPR011044">
    <property type="entry name" value="Quino_amine_DH_bsu"/>
</dbReference>
<comment type="caution">
    <text evidence="1">The sequence shown here is derived from an EMBL/GenBank/DDBJ whole genome shotgun (WGS) entry which is preliminary data.</text>
</comment>
<dbReference type="GeneID" id="68106516"/>
<dbReference type="SUPFAM" id="SSF50969">
    <property type="entry name" value="YVTN repeat-like/Quinoprotein amine dehydrogenase"/>
    <property type="match status" value="1"/>
</dbReference>
<evidence type="ECO:0000313" key="1">
    <source>
        <dbReference type="EMBL" id="KAG2389503.1"/>
    </source>
</evidence>